<feature type="region of interest" description="Disordered" evidence="1">
    <location>
        <begin position="81"/>
        <end position="122"/>
    </location>
</feature>
<feature type="domain" description="HTH cro/C1-type" evidence="2">
    <location>
        <begin position="8"/>
        <end position="55"/>
    </location>
</feature>
<dbReference type="InterPro" id="IPR010982">
    <property type="entry name" value="Lambda_DNA-bd_dom_sf"/>
</dbReference>
<proteinExistence type="predicted"/>
<gene>
    <name evidence="3" type="ORF">ACFFIC_19645</name>
</gene>
<name>A0ABV6IVY7_9PROT</name>
<evidence type="ECO:0000313" key="4">
    <source>
        <dbReference type="Proteomes" id="UP001589789"/>
    </source>
</evidence>
<organism evidence="3 4">
    <name type="scientific">Muricoccus vinaceus</name>
    <dbReference type="NCBI Taxonomy" id="424704"/>
    <lineage>
        <taxon>Bacteria</taxon>
        <taxon>Pseudomonadati</taxon>
        <taxon>Pseudomonadota</taxon>
        <taxon>Alphaproteobacteria</taxon>
        <taxon>Acetobacterales</taxon>
        <taxon>Roseomonadaceae</taxon>
        <taxon>Muricoccus</taxon>
    </lineage>
</organism>
<dbReference type="InterPro" id="IPR001387">
    <property type="entry name" value="Cro/C1-type_HTH"/>
</dbReference>
<evidence type="ECO:0000259" key="2">
    <source>
        <dbReference type="PROSITE" id="PS50943"/>
    </source>
</evidence>
<dbReference type="SUPFAM" id="SSF47413">
    <property type="entry name" value="lambda repressor-like DNA-binding domains"/>
    <property type="match status" value="1"/>
</dbReference>
<reference evidence="3 4" key="1">
    <citation type="submission" date="2024-09" db="EMBL/GenBank/DDBJ databases">
        <authorList>
            <person name="Sun Q."/>
            <person name="Mori K."/>
        </authorList>
    </citation>
    <scope>NUCLEOTIDE SEQUENCE [LARGE SCALE GENOMIC DNA]</scope>
    <source>
        <strain evidence="3 4">CCM 7468</strain>
    </source>
</reference>
<comment type="caution">
    <text evidence="3">The sequence shown here is derived from an EMBL/GenBank/DDBJ whole genome shotgun (WGS) entry which is preliminary data.</text>
</comment>
<dbReference type="SMART" id="SM00530">
    <property type="entry name" value="HTH_XRE"/>
    <property type="match status" value="1"/>
</dbReference>
<dbReference type="Proteomes" id="UP001589789">
    <property type="component" value="Unassembled WGS sequence"/>
</dbReference>
<accession>A0ABV6IVY7</accession>
<dbReference type="Pfam" id="PF01381">
    <property type="entry name" value="HTH_3"/>
    <property type="match status" value="1"/>
</dbReference>
<evidence type="ECO:0000256" key="1">
    <source>
        <dbReference type="SAM" id="MobiDB-lite"/>
    </source>
</evidence>
<protein>
    <submittedName>
        <fullName evidence="3">Multiprotein-bridging factor 1 family protein</fullName>
    </submittedName>
</protein>
<keyword evidence="4" id="KW-1185">Reference proteome</keyword>
<dbReference type="RefSeq" id="WP_377053474.1">
    <property type="nucleotide sequence ID" value="NZ_JBHLVZ010000069.1"/>
</dbReference>
<dbReference type="CDD" id="cd00093">
    <property type="entry name" value="HTH_XRE"/>
    <property type="match status" value="1"/>
</dbReference>
<dbReference type="PROSITE" id="PS50943">
    <property type="entry name" value="HTH_CROC1"/>
    <property type="match status" value="1"/>
</dbReference>
<evidence type="ECO:0000313" key="3">
    <source>
        <dbReference type="EMBL" id="MFC0387737.1"/>
    </source>
</evidence>
<sequence>MLHSPRILVAARVLAGLSQQQLAEAAGVALSVLQAIEQGRSDPKNSTLIAIQDALIGYGVRLTMGADGSVGVNLLEEISRGERRGTAQHFTNAESPGENPRPTDDARPAAKSGTKGKARETK</sequence>
<dbReference type="Gene3D" id="1.10.260.40">
    <property type="entry name" value="lambda repressor-like DNA-binding domains"/>
    <property type="match status" value="1"/>
</dbReference>
<dbReference type="EMBL" id="JBHLVZ010000069">
    <property type="protein sequence ID" value="MFC0387737.1"/>
    <property type="molecule type" value="Genomic_DNA"/>
</dbReference>